<reference evidence="2 3" key="1">
    <citation type="submission" date="2019-11" db="EMBL/GenBank/DDBJ databases">
        <authorList>
            <person name="Li J."/>
        </authorList>
    </citation>
    <scope>NUCLEOTIDE SEQUENCE [LARGE SCALE GENOMIC DNA]</scope>
    <source>
        <strain evidence="2 3">J4</strain>
    </source>
</reference>
<dbReference type="AlphaFoldDB" id="A0A6G1X8Q0"/>
<dbReference type="Proteomes" id="UP000480185">
    <property type="component" value="Unassembled WGS sequence"/>
</dbReference>
<dbReference type="EMBL" id="WJNH01000009">
    <property type="protein sequence ID" value="MRG87381.1"/>
    <property type="molecule type" value="Genomic_DNA"/>
</dbReference>
<feature type="compositionally biased region" description="Gly residues" evidence="1">
    <location>
        <begin position="218"/>
        <end position="254"/>
    </location>
</feature>
<proteinExistence type="predicted"/>
<accession>A0A6G1X8Q0</accession>
<gene>
    <name evidence="2" type="ORF">GH754_13880</name>
</gene>
<sequence>MKRFRLGKLVPITMIAFLLCWTSFPTIALASFITPGTPITPGDAITPGEPINGGEFIVPGEVYDPGETYQPGDQIDLGDTGSSGTPIIESSPMTQGIFIIPNAPISPSYVEFANQSIMPGDPMKSGDSVQTGENVTGGNGVQSGSAVNGGAANGDGSSINGGNSVENGDAINSGDQASNGEAATGGNAIDGGNANGNGQGGTNGDAVNSQGPIQTGDGMNGGDSTTGGKTDGSGNGIEGSAGSGGSEGSEGQAGSGEPPSLLNLTFNTTNDDQGLFGRVTGFLKDTKRYVVNFADDVAQGVTSIYAGFRFNELADGKYSVYGKNQLGNKISNWFYDRYRQYSYNGDNVHFGPHSRRIGEGRYNAFLNSKGLASNGGLLGHVASSTKNAINNSWNVFSKGFWKPSNSLKLGGPAGVILNSAGSIYKHSDGFSNMGGLASTDFAASFTTDAAVGIASTAIGSAASSMATGALAGSVVPGVGTVVGAVAGLGAGLLTTYLVNGTATGRRIKKATTEFVKKGYDKAVEGVKWVGDKVSSAFSKLGGLFS</sequence>
<dbReference type="RefSeq" id="WP_153729275.1">
    <property type="nucleotide sequence ID" value="NZ_WJNH01000009.1"/>
</dbReference>
<feature type="region of interest" description="Disordered" evidence="1">
    <location>
        <begin position="116"/>
        <end position="262"/>
    </location>
</feature>
<protein>
    <submittedName>
        <fullName evidence="2">Uncharacterized protein</fullName>
    </submittedName>
</protein>
<feature type="compositionally biased region" description="Gly residues" evidence="1">
    <location>
        <begin position="193"/>
        <end position="203"/>
    </location>
</feature>
<keyword evidence="3" id="KW-1185">Reference proteome</keyword>
<evidence type="ECO:0000313" key="3">
    <source>
        <dbReference type="Proteomes" id="UP000480185"/>
    </source>
</evidence>
<organism evidence="2 3">
    <name type="scientific">Salinibacillus xinjiangensis</name>
    <dbReference type="NCBI Taxonomy" id="1229268"/>
    <lineage>
        <taxon>Bacteria</taxon>
        <taxon>Bacillati</taxon>
        <taxon>Bacillota</taxon>
        <taxon>Bacilli</taxon>
        <taxon>Bacillales</taxon>
        <taxon>Bacillaceae</taxon>
        <taxon>Salinibacillus</taxon>
    </lineage>
</organism>
<comment type="caution">
    <text evidence="2">The sequence shown here is derived from an EMBL/GenBank/DDBJ whole genome shotgun (WGS) entry which is preliminary data.</text>
</comment>
<evidence type="ECO:0000256" key="1">
    <source>
        <dbReference type="SAM" id="MobiDB-lite"/>
    </source>
</evidence>
<feature type="compositionally biased region" description="Low complexity" evidence="1">
    <location>
        <begin position="182"/>
        <end position="192"/>
    </location>
</feature>
<feature type="compositionally biased region" description="Low complexity" evidence="1">
    <location>
        <begin position="142"/>
        <end position="165"/>
    </location>
</feature>
<evidence type="ECO:0000313" key="2">
    <source>
        <dbReference type="EMBL" id="MRG87381.1"/>
    </source>
</evidence>
<dbReference type="OrthoDB" id="2732461at2"/>
<name>A0A6G1X8Q0_9BACI</name>